<dbReference type="SUPFAM" id="SSF46785">
    <property type="entry name" value="Winged helix' DNA-binding domain"/>
    <property type="match status" value="1"/>
</dbReference>
<dbReference type="HOGENOM" id="CLU_039613_6_1_9"/>
<dbReference type="Gene3D" id="1.10.10.10">
    <property type="entry name" value="Winged helix-like DNA-binding domain superfamily/Winged helix DNA-binding domain"/>
    <property type="match status" value="1"/>
</dbReference>
<dbReference type="RefSeq" id="WP_002583670.1">
    <property type="nucleotide sequence ID" value="NZ_KB851018.1"/>
</dbReference>
<comment type="caution">
    <text evidence="6">The sequence shown here is derived from an EMBL/GenBank/DDBJ whole genome shotgun (WGS) entry which is preliminary data.</text>
</comment>
<keyword evidence="2" id="KW-0805">Transcription regulation</keyword>
<dbReference type="GO" id="GO:0003700">
    <property type="term" value="F:DNA-binding transcription factor activity"/>
    <property type="evidence" value="ECO:0007669"/>
    <property type="project" value="InterPro"/>
</dbReference>
<evidence type="ECO:0000313" key="7">
    <source>
        <dbReference type="Proteomes" id="UP000013085"/>
    </source>
</evidence>
<dbReference type="SUPFAM" id="SSF53850">
    <property type="entry name" value="Periplasmic binding protein-like II"/>
    <property type="match status" value="1"/>
</dbReference>
<gene>
    <name evidence="6" type="ORF">HMPREF1090_01740</name>
</gene>
<evidence type="ECO:0000259" key="5">
    <source>
        <dbReference type="PROSITE" id="PS50931"/>
    </source>
</evidence>
<dbReference type="InterPro" id="IPR036388">
    <property type="entry name" value="WH-like_DNA-bd_sf"/>
</dbReference>
<evidence type="ECO:0000313" key="6">
    <source>
        <dbReference type="EMBL" id="ENZ17440.1"/>
    </source>
</evidence>
<dbReference type="Gene3D" id="3.40.190.10">
    <property type="entry name" value="Periplasmic binding protein-like II"/>
    <property type="match status" value="2"/>
</dbReference>
<dbReference type="InterPro" id="IPR036390">
    <property type="entry name" value="WH_DNA-bd_sf"/>
</dbReference>
<dbReference type="PATRIC" id="fig|999408.3.peg.1875"/>
<dbReference type="GO" id="GO:0000976">
    <property type="term" value="F:transcription cis-regulatory region binding"/>
    <property type="evidence" value="ECO:0007669"/>
    <property type="project" value="TreeGrafter"/>
</dbReference>
<evidence type="ECO:0000256" key="3">
    <source>
        <dbReference type="ARBA" id="ARBA00023125"/>
    </source>
</evidence>
<proteinExistence type="inferred from homology"/>
<feature type="domain" description="HTH lysR-type" evidence="5">
    <location>
        <begin position="9"/>
        <end position="60"/>
    </location>
</feature>
<name>A0A0E2HC16_9FIRM</name>
<dbReference type="AlphaFoldDB" id="A0A0E2HC16"/>
<organism evidence="6 7">
    <name type="scientific">[Clostridium] clostridioforme 90A8</name>
    <dbReference type="NCBI Taxonomy" id="999408"/>
    <lineage>
        <taxon>Bacteria</taxon>
        <taxon>Bacillati</taxon>
        <taxon>Bacillota</taxon>
        <taxon>Clostridia</taxon>
        <taxon>Lachnospirales</taxon>
        <taxon>Lachnospiraceae</taxon>
        <taxon>Enterocloster</taxon>
    </lineage>
</organism>
<dbReference type="InterPro" id="IPR000847">
    <property type="entry name" value="LysR_HTH_N"/>
</dbReference>
<dbReference type="Proteomes" id="UP000013085">
    <property type="component" value="Unassembled WGS sequence"/>
</dbReference>
<dbReference type="FunFam" id="1.10.10.10:FF:000001">
    <property type="entry name" value="LysR family transcriptional regulator"/>
    <property type="match status" value="1"/>
</dbReference>
<dbReference type="CDD" id="cd05466">
    <property type="entry name" value="PBP2_LTTR_substrate"/>
    <property type="match status" value="1"/>
</dbReference>
<dbReference type="PANTHER" id="PTHR30126">
    <property type="entry name" value="HTH-TYPE TRANSCRIPTIONAL REGULATOR"/>
    <property type="match status" value="1"/>
</dbReference>
<dbReference type="PRINTS" id="PR00039">
    <property type="entry name" value="HTHLYSR"/>
</dbReference>
<keyword evidence="4" id="KW-0804">Transcription</keyword>
<reference evidence="6 7" key="1">
    <citation type="submission" date="2013-01" db="EMBL/GenBank/DDBJ databases">
        <title>The Genome Sequence of Clostridium clostridioforme 90A8.</title>
        <authorList>
            <consortium name="The Broad Institute Genome Sequencing Platform"/>
            <person name="Earl A."/>
            <person name="Ward D."/>
            <person name="Feldgarden M."/>
            <person name="Gevers D."/>
            <person name="Courvalin P."/>
            <person name="Lambert T."/>
            <person name="Walker B."/>
            <person name="Young S.K."/>
            <person name="Zeng Q."/>
            <person name="Gargeya S."/>
            <person name="Fitzgerald M."/>
            <person name="Haas B."/>
            <person name="Abouelleil A."/>
            <person name="Alvarado L."/>
            <person name="Arachchi H.M."/>
            <person name="Berlin A.M."/>
            <person name="Chapman S.B."/>
            <person name="Dewar J."/>
            <person name="Goldberg J."/>
            <person name="Griggs A."/>
            <person name="Gujja S."/>
            <person name="Hansen M."/>
            <person name="Howarth C."/>
            <person name="Imamovic A."/>
            <person name="Larimer J."/>
            <person name="McCowan C."/>
            <person name="Murphy C."/>
            <person name="Neiman D."/>
            <person name="Pearson M."/>
            <person name="Priest M."/>
            <person name="Roberts A."/>
            <person name="Saif S."/>
            <person name="Shea T."/>
            <person name="Sisk P."/>
            <person name="Sykes S."/>
            <person name="Wortman J."/>
            <person name="Nusbaum C."/>
            <person name="Birren B."/>
        </authorList>
    </citation>
    <scope>NUCLEOTIDE SEQUENCE [LARGE SCALE GENOMIC DNA]</scope>
    <source>
        <strain evidence="6 7">90A8</strain>
    </source>
</reference>
<protein>
    <submittedName>
        <fullName evidence="6">LysR family transcriptional regulator</fullName>
    </submittedName>
</protein>
<dbReference type="PROSITE" id="PS50931">
    <property type="entry name" value="HTH_LYSR"/>
    <property type="match status" value="1"/>
</dbReference>
<evidence type="ECO:0000256" key="2">
    <source>
        <dbReference type="ARBA" id="ARBA00023015"/>
    </source>
</evidence>
<dbReference type="InterPro" id="IPR005119">
    <property type="entry name" value="LysR_subst-bd"/>
</dbReference>
<dbReference type="GeneID" id="57959789"/>
<accession>A0A0E2HC16</accession>
<dbReference type="Pfam" id="PF03466">
    <property type="entry name" value="LysR_substrate"/>
    <property type="match status" value="1"/>
</dbReference>
<keyword evidence="3" id="KW-0238">DNA-binding</keyword>
<sequence>MNVNFEYYKVFYHVCAHGSLTAAAQELCISQPAVSQAVRQLEKEAGTKLFLRTSKGVQLTREGELLYHYVKPGAEELLEGGKMLERMLNMDVGEVRIGASDMTLQFYLLPYLEQFHREYPKIKVNVTNAPTPETIKSLEEGRIDFGVVTSPFTSRGTVRQFQVKAIRNVFIAGSSFRELEGRELEYKELEAFPCIALEKNTSTRTFMDAFLAQQGTLLKPEFELAISDMIVQFARRNMGIGCVMEGFAEDAIMRGEVFRLKFKHEMPLRHMCVVTGESSLISMPGRRLLDMMACGQAAVEQPTGGR</sequence>
<dbReference type="EMBL" id="AGYR01000014">
    <property type="protein sequence ID" value="ENZ17440.1"/>
    <property type="molecule type" value="Genomic_DNA"/>
</dbReference>
<dbReference type="PANTHER" id="PTHR30126:SF64">
    <property type="entry name" value="HTH-TYPE TRANSCRIPTIONAL REGULATOR CITR"/>
    <property type="match status" value="1"/>
</dbReference>
<evidence type="ECO:0000256" key="4">
    <source>
        <dbReference type="ARBA" id="ARBA00023163"/>
    </source>
</evidence>
<evidence type="ECO:0000256" key="1">
    <source>
        <dbReference type="ARBA" id="ARBA00009437"/>
    </source>
</evidence>
<dbReference type="Pfam" id="PF00126">
    <property type="entry name" value="HTH_1"/>
    <property type="match status" value="1"/>
</dbReference>
<comment type="similarity">
    <text evidence="1">Belongs to the LysR transcriptional regulatory family.</text>
</comment>